<dbReference type="PANTHER" id="PTHR28152:SF1">
    <property type="entry name" value="HYDROXYACYL-THIOESTER DEHYDRATASE TYPE 2, MITOCHONDRIAL"/>
    <property type="match status" value="1"/>
</dbReference>
<reference evidence="1 2" key="1">
    <citation type="submission" date="2019-09" db="EMBL/GenBank/DDBJ databases">
        <title>Hydrogenophaga aromatica sp. nov., isolated from a para-xylene-degrading enrichment culture.</title>
        <authorList>
            <person name="Tancsics A."/>
            <person name="Banerjee S."/>
        </authorList>
    </citation>
    <scope>NUCLEOTIDE SEQUENCE [LARGE SCALE GENOMIC DNA]</scope>
    <source>
        <strain evidence="1 2">D2P1</strain>
    </source>
</reference>
<name>A0A7Y8H0A4_9BURK</name>
<sequence length="292" mass="32229">MCSTPRFPEEPSVTTAYDDWVGREEERTERVLAPSVQALAAALDLEDAPGPGKPLPPGWQWLFFNPVVRRSGLGGDGHPLRGGFLPPIELPRRMWAGSRVRYLADVPVDATATRRSLILKVENKVGKRGSLWFVTVEHVISCEGKPCIAEEQDIVYRDATPPGASPVAAPEPYDGQAKWSQEFRPDTTLLFRYSALTFNGHRIHYDQAYAREEEGYPDLVVHGPLTATLLQQFAVAHGGARRLASFDFRGVSPLFVGRPFRLEGRDAESGAMSLWARGPDGELAMSATATFR</sequence>
<accession>A0A7Y8H0A4</accession>
<organism evidence="1 2">
    <name type="scientific">Hydrogenophaga aromaticivorans</name>
    <dbReference type="NCBI Taxonomy" id="2610898"/>
    <lineage>
        <taxon>Bacteria</taxon>
        <taxon>Pseudomonadati</taxon>
        <taxon>Pseudomonadota</taxon>
        <taxon>Betaproteobacteria</taxon>
        <taxon>Burkholderiales</taxon>
        <taxon>Comamonadaceae</taxon>
        <taxon>Hydrogenophaga</taxon>
    </lineage>
</organism>
<proteinExistence type="predicted"/>
<evidence type="ECO:0000313" key="2">
    <source>
        <dbReference type="Proteomes" id="UP000545507"/>
    </source>
</evidence>
<dbReference type="AlphaFoldDB" id="A0A7Y8H0A4"/>
<protein>
    <submittedName>
        <fullName evidence="1">Acyl-CoA dehydrogenase</fullName>
    </submittedName>
</protein>
<dbReference type="EMBL" id="VYGV01000016">
    <property type="protein sequence ID" value="NWF47238.1"/>
    <property type="molecule type" value="Genomic_DNA"/>
</dbReference>
<dbReference type="InterPro" id="IPR052741">
    <property type="entry name" value="Mitochondrial_HTD2"/>
</dbReference>
<gene>
    <name evidence="1" type="ORF">F3K02_18555</name>
</gene>
<dbReference type="InterPro" id="IPR029069">
    <property type="entry name" value="HotDog_dom_sf"/>
</dbReference>
<dbReference type="PANTHER" id="PTHR28152">
    <property type="entry name" value="HYDROXYACYL-THIOESTER DEHYDRATASE TYPE 2, MITOCHONDRIAL"/>
    <property type="match status" value="1"/>
</dbReference>
<keyword evidence="2" id="KW-1185">Reference proteome</keyword>
<comment type="caution">
    <text evidence="1">The sequence shown here is derived from an EMBL/GenBank/DDBJ whole genome shotgun (WGS) entry which is preliminary data.</text>
</comment>
<dbReference type="Gene3D" id="3.10.129.10">
    <property type="entry name" value="Hotdog Thioesterase"/>
    <property type="match status" value="1"/>
</dbReference>
<dbReference type="SUPFAM" id="SSF54637">
    <property type="entry name" value="Thioesterase/thiol ester dehydrase-isomerase"/>
    <property type="match status" value="1"/>
</dbReference>
<evidence type="ECO:0000313" key="1">
    <source>
        <dbReference type="EMBL" id="NWF47238.1"/>
    </source>
</evidence>
<dbReference type="Proteomes" id="UP000545507">
    <property type="component" value="Unassembled WGS sequence"/>
</dbReference>
<dbReference type="GO" id="GO:0019171">
    <property type="term" value="F:(3R)-hydroxyacyl-[acyl-carrier-protein] dehydratase activity"/>
    <property type="evidence" value="ECO:0007669"/>
    <property type="project" value="TreeGrafter"/>
</dbReference>